<reference evidence="2" key="2">
    <citation type="submission" date="2013-05" db="EMBL/GenBank/DDBJ databases">
        <authorList>
            <person name="Carter J.-M."/>
            <person name="Baker S.C."/>
            <person name="Pink R."/>
            <person name="Carter D.R.F."/>
            <person name="Collins A."/>
            <person name="Tomlin J."/>
            <person name="Gibbs M."/>
            <person name="Breuker C.J."/>
        </authorList>
    </citation>
    <scope>NUCLEOTIDE SEQUENCE</scope>
    <source>
        <tissue evidence="2">Ovary</tissue>
    </source>
</reference>
<proteinExistence type="predicted"/>
<protein>
    <submittedName>
        <fullName evidence="2">Uncharacterized protein</fullName>
    </submittedName>
</protein>
<keyword evidence="1" id="KW-1133">Transmembrane helix</keyword>
<dbReference type="AlphaFoldDB" id="S4P3K0"/>
<accession>S4P3K0</accession>
<evidence type="ECO:0000313" key="2">
    <source>
        <dbReference type="EMBL" id="JAA86151.1"/>
    </source>
</evidence>
<keyword evidence="1" id="KW-0812">Transmembrane</keyword>
<reference evidence="2" key="1">
    <citation type="journal article" date="2013" name="BMC Genomics">
        <title>Unscrambling butterfly oogenesis.</title>
        <authorList>
            <person name="Carter J.M."/>
            <person name="Baker S.C."/>
            <person name="Pink R."/>
            <person name="Carter D.R."/>
            <person name="Collins A."/>
            <person name="Tomlin J."/>
            <person name="Gibbs M."/>
            <person name="Breuker C.J."/>
        </authorList>
    </citation>
    <scope>NUCLEOTIDE SEQUENCE</scope>
    <source>
        <tissue evidence="2">Ovary</tissue>
    </source>
</reference>
<evidence type="ECO:0000256" key="1">
    <source>
        <dbReference type="SAM" id="Phobius"/>
    </source>
</evidence>
<name>S4P3K0_9NEOP</name>
<organism evidence="2">
    <name type="scientific">Pararge aegeria</name>
    <name type="common">speckled wood butterfly</name>
    <dbReference type="NCBI Taxonomy" id="116150"/>
    <lineage>
        <taxon>Eukaryota</taxon>
        <taxon>Metazoa</taxon>
        <taxon>Ecdysozoa</taxon>
        <taxon>Arthropoda</taxon>
        <taxon>Hexapoda</taxon>
        <taxon>Insecta</taxon>
        <taxon>Pterygota</taxon>
        <taxon>Neoptera</taxon>
        <taxon>Endopterygota</taxon>
        <taxon>Lepidoptera</taxon>
        <taxon>Glossata</taxon>
        <taxon>Ditrysia</taxon>
        <taxon>Papilionoidea</taxon>
        <taxon>Nymphalidae</taxon>
        <taxon>Satyrinae</taxon>
        <taxon>Satyrini</taxon>
        <taxon>Parargina</taxon>
        <taxon>Pararge</taxon>
    </lineage>
</organism>
<keyword evidence="1" id="KW-0472">Membrane</keyword>
<feature type="transmembrane region" description="Helical" evidence="1">
    <location>
        <begin position="6"/>
        <end position="25"/>
    </location>
</feature>
<dbReference type="EMBL" id="GAIX01006409">
    <property type="protein sequence ID" value="JAA86151.1"/>
    <property type="molecule type" value="Transcribed_RNA"/>
</dbReference>
<sequence length="77" mass="9125">MDLMSHVLRLFILLLCTTIFYIQMFRKDECLVLKHGTLGSFYSDFTMFRLFSFNSYGEVKVKERQPVKTNNRAALCF</sequence>